<comment type="caution">
    <text evidence="2">The sequence shown here is derived from an EMBL/GenBank/DDBJ whole genome shotgun (WGS) entry which is preliminary data.</text>
</comment>
<dbReference type="AlphaFoldDB" id="A0A927AS69"/>
<evidence type="ECO:0000259" key="1">
    <source>
        <dbReference type="Pfam" id="PF18145"/>
    </source>
</evidence>
<protein>
    <submittedName>
        <fullName evidence="2">SAVED domain-containing protein</fullName>
    </submittedName>
</protein>
<proteinExistence type="predicted"/>
<keyword evidence="3" id="KW-1185">Reference proteome</keyword>
<dbReference type="InterPro" id="IPR040836">
    <property type="entry name" value="SAVED"/>
</dbReference>
<dbReference type="EMBL" id="JACWZY010000021">
    <property type="protein sequence ID" value="MBD2703408.1"/>
    <property type="molecule type" value="Genomic_DNA"/>
</dbReference>
<evidence type="ECO:0000313" key="3">
    <source>
        <dbReference type="Proteomes" id="UP000598820"/>
    </source>
</evidence>
<gene>
    <name evidence="2" type="ORF">IC229_22380</name>
</gene>
<dbReference type="NCBIfam" id="NF033611">
    <property type="entry name" value="SAVED"/>
    <property type="match status" value="1"/>
</dbReference>
<name>A0A927AS69_9BACT</name>
<sequence>MATFTSILFIKQQSSLRAIDNTEILSVLSEEEFKLPREIVDVDMRSFPIDGGVWDDSQQYILQKAREIKQKADEQGAVKLFYLGLAEIPHVIALGAYISDQRRIEVQDFQRDVSESQWAWPASKATLNVKTVGLPTEAVNQSGAAIIRVEISAPISDEGIEAVIGKDRLADVRIQIAGDRSPSVASMVRSAEDVQRIREEFRQALAALILQRPSIDLIHLFVAAPAPVCFVIGQELHLRNNVPVQTYRYRQAEGQRKAILLTAEGANAAALVLTAEEQERARHIREDLFTKVLGQIQQYATNKQDAARGKTRKWYEHLDYHTNLSKAHPFPQLPPIWEVVIQKDTIDPIPYPGNEYTNLRNQWKLSDSLLIGLDKACKDEEELEQLIRLFFFHEYVHGHHSLNKFTVRDIGRFENCLEELDYMADLYALIHQLDYVKMNSVNTVKNREDDFLAEQLDLILRSTWAFIPGKVVPRLQVRSVRRLLNWYWRHIQVERAENFNVALQTLAKAPAIELVGPKIAISPGRIFMLMDEVESQVELALGVVLENAKFYRREDAVNTNLRKLLEAFYNRDHEAIKLFFEAIFEGASQLGGSLPK</sequence>
<reference evidence="2" key="1">
    <citation type="submission" date="2020-09" db="EMBL/GenBank/DDBJ databases">
        <authorList>
            <person name="Kim M.K."/>
        </authorList>
    </citation>
    <scope>NUCLEOTIDE SEQUENCE</scope>
    <source>
        <strain evidence="2">BT702</strain>
    </source>
</reference>
<organism evidence="2 3">
    <name type="scientific">Spirosoma profusum</name>
    <dbReference type="NCBI Taxonomy" id="2771354"/>
    <lineage>
        <taxon>Bacteria</taxon>
        <taxon>Pseudomonadati</taxon>
        <taxon>Bacteroidota</taxon>
        <taxon>Cytophagia</taxon>
        <taxon>Cytophagales</taxon>
        <taxon>Cytophagaceae</taxon>
        <taxon>Spirosoma</taxon>
    </lineage>
</organism>
<feature type="domain" description="SMODS-associated and fused to various effectors" evidence="1">
    <location>
        <begin position="66"/>
        <end position="253"/>
    </location>
</feature>
<evidence type="ECO:0000313" key="2">
    <source>
        <dbReference type="EMBL" id="MBD2703408.1"/>
    </source>
</evidence>
<dbReference type="RefSeq" id="WP_190889256.1">
    <property type="nucleotide sequence ID" value="NZ_JACWZY010000021.1"/>
</dbReference>
<accession>A0A927AS69</accession>
<dbReference type="Proteomes" id="UP000598820">
    <property type="component" value="Unassembled WGS sequence"/>
</dbReference>
<dbReference type="Pfam" id="PF18145">
    <property type="entry name" value="SAVED"/>
    <property type="match status" value="1"/>
</dbReference>